<organism evidence="2 3">
    <name type="scientific">Pseudovibrio axinellae</name>
    <dbReference type="NCBI Taxonomy" id="989403"/>
    <lineage>
        <taxon>Bacteria</taxon>
        <taxon>Pseudomonadati</taxon>
        <taxon>Pseudomonadota</taxon>
        <taxon>Alphaproteobacteria</taxon>
        <taxon>Hyphomicrobiales</taxon>
        <taxon>Stappiaceae</taxon>
        <taxon>Pseudovibrio</taxon>
    </lineage>
</organism>
<dbReference type="EMBL" id="LMCB01000029">
    <property type="protein sequence ID" value="KZL17767.1"/>
    <property type="molecule type" value="Genomic_DNA"/>
</dbReference>
<name>A0A165XJK0_9HYPH</name>
<protein>
    <recommendedName>
        <fullName evidence="4">Flagellar FliJ protein</fullName>
    </recommendedName>
</protein>
<dbReference type="AlphaFoldDB" id="A0A165XJK0"/>
<reference evidence="2 3" key="1">
    <citation type="journal article" date="2016" name="Front. Microbiol.">
        <title>Comparative Genomic Analysis Reveals a Diverse Repertoire of Genes Involved in Prokaryote-Eukaryote Interactions within the Pseudovibrio Genus.</title>
        <authorList>
            <person name="Romano S."/>
            <person name="Fernandez-Guerra A."/>
            <person name="Reen F.J."/>
            <person name="Glockner F.O."/>
            <person name="Crowley S.P."/>
            <person name="O'Sullivan O."/>
            <person name="Cotter P.D."/>
            <person name="Adams C."/>
            <person name="Dobson A.D."/>
            <person name="O'Gara F."/>
        </authorList>
    </citation>
    <scope>NUCLEOTIDE SEQUENCE [LARGE SCALE GENOMIC DNA]</scope>
    <source>
        <strain evidence="2 3">Ad2</strain>
    </source>
</reference>
<evidence type="ECO:0000313" key="3">
    <source>
        <dbReference type="Proteomes" id="UP000076577"/>
    </source>
</evidence>
<gene>
    <name evidence="2" type="ORF">PsAD2_02884</name>
</gene>
<dbReference type="PATRIC" id="fig|989403.3.peg.3094"/>
<evidence type="ECO:0000313" key="2">
    <source>
        <dbReference type="EMBL" id="KZL17767.1"/>
    </source>
</evidence>
<comment type="caution">
    <text evidence="2">The sequence shown here is derived from an EMBL/GenBank/DDBJ whole genome shotgun (WGS) entry which is preliminary data.</text>
</comment>
<sequence length="147" mass="17277">MPVLVTGWCCSKAMDKARVTRLRRIMKVQEQKEQMIKYDVAVLDSEITRCADEEEELTSHWGRHEGALREVMNRAISRRLETNNRKKSLKEKQKQQLLEKLLDQKRQTSMTEKHHGKALVTLNRSEERKQLQEIAELHVATGKVRSR</sequence>
<keyword evidence="3" id="KW-1185">Reference proteome</keyword>
<keyword evidence="1" id="KW-0175">Coiled coil</keyword>
<dbReference type="STRING" id="989403.SAMN05421798_101266"/>
<feature type="coiled-coil region" evidence="1">
    <location>
        <begin position="72"/>
        <end position="107"/>
    </location>
</feature>
<dbReference type="Proteomes" id="UP000076577">
    <property type="component" value="Unassembled WGS sequence"/>
</dbReference>
<evidence type="ECO:0000256" key="1">
    <source>
        <dbReference type="SAM" id="Coils"/>
    </source>
</evidence>
<proteinExistence type="predicted"/>
<evidence type="ECO:0008006" key="4">
    <source>
        <dbReference type="Google" id="ProtNLM"/>
    </source>
</evidence>
<accession>A0A165XJK0</accession>